<organism evidence="2 3">
    <name type="scientific">Sulfitobacter brevis</name>
    <dbReference type="NCBI Taxonomy" id="74348"/>
    <lineage>
        <taxon>Bacteria</taxon>
        <taxon>Pseudomonadati</taxon>
        <taxon>Pseudomonadota</taxon>
        <taxon>Alphaproteobacteria</taxon>
        <taxon>Rhodobacterales</taxon>
        <taxon>Roseobacteraceae</taxon>
        <taxon>Sulfitobacter</taxon>
    </lineage>
</organism>
<name>A0A1I1VA58_9RHOB</name>
<dbReference type="STRING" id="74348.SAMN04488523_102349"/>
<dbReference type="SMART" id="SM00306">
    <property type="entry name" value="HintN"/>
    <property type="match status" value="1"/>
</dbReference>
<dbReference type="EMBL" id="FOMW01000002">
    <property type="protein sequence ID" value="SFD77310.1"/>
    <property type="molecule type" value="Genomic_DNA"/>
</dbReference>
<dbReference type="Pfam" id="PF13403">
    <property type="entry name" value="Hint_2"/>
    <property type="match status" value="1"/>
</dbReference>
<dbReference type="GO" id="GO:0016539">
    <property type="term" value="P:intein-mediated protein splicing"/>
    <property type="evidence" value="ECO:0007669"/>
    <property type="project" value="InterPro"/>
</dbReference>
<dbReference type="Proteomes" id="UP000198977">
    <property type="component" value="Unassembled WGS sequence"/>
</dbReference>
<accession>A0A1I1VA58</accession>
<dbReference type="InterPro" id="IPR036844">
    <property type="entry name" value="Hint_dom_sf"/>
</dbReference>
<dbReference type="SUPFAM" id="SSF51294">
    <property type="entry name" value="Hedgehog/intein (Hint) domain"/>
    <property type="match status" value="1"/>
</dbReference>
<feature type="domain" description="Hint" evidence="1">
    <location>
        <begin position="16"/>
        <end position="132"/>
    </location>
</feature>
<keyword evidence="3" id="KW-1185">Reference proteome</keyword>
<evidence type="ECO:0000313" key="3">
    <source>
        <dbReference type="Proteomes" id="UP000198977"/>
    </source>
</evidence>
<evidence type="ECO:0000259" key="1">
    <source>
        <dbReference type="SMART" id="SM00306"/>
    </source>
</evidence>
<proteinExistence type="predicted"/>
<dbReference type="InterPro" id="IPR028992">
    <property type="entry name" value="Hedgehog/Intein_dom"/>
</dbReference>
<protein>
    <submittedName>
        <fullName evidence="2">Hint domain-containing protein</fullName>
    </submittedName>
</protein>
<sequence>MTFKNIEKIDPFDNTPPCFTLGTLIVTAKGECRVEDLAVGDRVITRDNGMQKIRWIGKRDMHAAELARASHLRPILIRQGALGNDLPERDLTVSPNHRVLIANDKTALYFDDREVLVAAKHLTGMAGVEVSDVAETTYIHIMFDHHEVILSDGAWTESFQPGDESLASIGDAQKAEIFELFPELQSPSGVGAYGAARRSLKKHEAALLTS</sequence>
<dbReference type="Gene3D" id="2.170.16.10">
    <property type="entry name" value="Hedgehog/Intein (Hint) domain"/>
    <property type="match status" value="1"/>
</dbReference>
<dbReference type="InterPro" id="IPR006141">
    <property type="entry name" value="Intein_N"/>
</dbReference>
<dbReference type="AlphaFoldDB" id="A0A1I1VA58"/>
<evidence type="ECO:0000313" key="2">
    <source>
        <dbReference type="EMBL" id="SFD77310.1"/>
    </source>
</evidence>
<dbReference type="InterPro" id="IPR003587">
    <property type="entry name" value="Hint_dom_N"/>
</dbReference>
<reference evidence="2 3" key="1">
    <citation type="submission" date="2016-10" db="EMBL/GenBank/DDBJ databases">
        <authorList>
            <person name="de Groot N.N."/>
        </authorList>
    </citation>
    <scope>NUCLEOTIDE SEQUENCE [LARGE SCALE GENOMIC DNA]</scope>
    <source>
        <strain evidence="2 3">DSM 11443</strain>
    </source>
</reference>
<dbReference type="RefSeq" id="WP_245766261.1">
    <property type="nucleotide sequence ID" value="NZ_FOMW01000002.1"/>
</dbReference>
<dbReference type="PROSITE" id="PS50817">
    <property type="entry name" value="INTEIN_N_TER"/>
    <property type="match status" value="1"/>
</dbReference>
<gene>
    <name evidence="2" type="ORF">SAMN04488523_102349</name>
</gene>